<feature type="transmembrane region" description="Helical" evidence="1">
    <location>
        <begin position="12"/>
        <end position="39"/>
    </location>
</feature>
<dbReference type="PROSITE" id="PS00409">
    <property type="entry name" value="PROKAR_NTER_METHYL"/>
    <property type="match status" value="1"/>
</dbReference>
<dbReference type="AlphaFoldDB" id="A0A2H0UIN9"/>
<proteinExistence type="predicted"/>
<dbReference type="NCBIfam" id="TIGR02532">
    <property type="entry name" value="IV_pilin_GFxxxE"/>
    <property type="match status" value="1"/>
</dbReference>
<dbReference type="SUPFAM" id="SSF54523">
    <property type="entry name" value="Pili subunits"/>
    <property type="match status" value="1"/>
</dbReference>
<dbReference type="Pfam" id="PF07963">
    <property type="entry name" value="N_methyl"/>
    <property type="match status" value="1"/>
</dbReference>
<dbReference type="EMBL" id="PFBF01000042">
    <property type="protein sequence ID" value="PIR86264.1"/>
    <property type="molecule type" value="Genomic_DNA"/>
</dbReference>
<sequence>MKNRRTNIKRGFSLIEMMVAVALFAIVMVISTGALLALIDATRKAQALQSVMNNLNIALDGMVRGIRMGNTYHCGNLGTISDPRDCQNGNTFFAFESFGGNTSTISDQLIYNFTTDSNGIGRVYKSVNGGSTWFAITAPEVEIEDLNFYVTGTTVGDDSQPKVVITVRGTAGAEKAKTKTTFSIQATAAQRVLDI</sequence>
<keyword evidence="1" id="KW-0472">Membrane</keyword>
<protein>
    <recommendedName>
        <fullName evidence="4">Prepilin-type N-terminal cleavage/methylation domain-containing protein</fullName>
    </recommendedName>
</protein>
<accession>A0A2H0UIN9</accession>
<dbReference type="InterPro" id="IPR012902">
    <property type="entry name" value="N_methyl_site"/>
</dbReference>
<keyword evidence="1" id="KW-1133">Transmembrane helix</keyword>
<name>A0A2H0UIN9_9BACT</name>
<evidence type="ECO:0000313" key="3">
    <source>
        <dbReference type="Proteomes" id="UP000230706"/>
    </source>
</evidence>
<evidence type="ECO:0000313" key="2">
    <source>
        <dbReference type="EMBL" id="PIR86264.1"/>
    </source>
</evidence>
<evidence type="ECO:0000256" key="1">
    <source>
        <dbReference type="SAM" id="Phobius"/>
    </source>
</evidence>
<reference evidence="3" key="1">
    <citation type="submission" date="2017-09" db="EMBL/GenBank/DDBJ databases">
        <title>Depth-based differentiation of microbial function through sediment-hosted aquifers and enrichment of novel symbionts in the deep terrestrial subsurface.</title>
        <authorList>
            <person name="Probst A.J."/>
            <person name="Ladd B."/>
            <person name="Jarett J.K."/>
            <person name="Geller-Mcgrath D.E."/>
            <person name="Sieber C.M.K."/>
            <person name="Emerson J.B."/>
            <person name="Anantharaman K."/>
            <person name="Thomas B.C."/>
            <person name="Malmstrom R."/>
            <person name="Stieglmeier M."/>
            <person name="Klingl A."/>
            <person name="Woyke T."/>
            <person name="Ryan C.M."/>
            <person name="Banfield J.F."/>
        </authorList>
    </citation>
    <scope>NUCLEOTIDE SEQUENCE [LARGE SCALE GENOMIC DNA]</scope>
</reference>
<keyword evidence="1" id="KW-0812">Transmembrane</keyword>
<evidence type="ECO:0008006" key="4">
    <source>
        <dbReference type="Google" id="ProtNLM"/>
    </source>
</evidence>
<gene>
    <name evidence="2" type="ORF">COU13_01895</name>
</gene>
<comment type="caution">
    <text evidence="2">The sequence shown here is derived from an EMBL/GenBank/DDBJ whole genome shotgun (WGS) entry which is preliminary data.</text>
</comment>
<dbReference type="InterPro" id="IPR045584">
    <property type="entry name" value="Pilin-like"/>
</dbReference>
<organism evidence="2 3">
    <name type="scientific">Candidatus Kaiserbacteria bacterium CG10_big_fil_rev_8_21_14_0_10_43_70</name>
    <dbReference type="NCBI Taxonomy" id="1974605"/>
    <lineage>
        <taxon>Bacteria</taxon>
        <taxon>Candidatus Kaiseribacteriota</taxon>
    </lineage>
</organism>
<dbReference type="Proteomes" id="UP000230706">
    <property type="component" value="Unassembled WGS sequence"/>
</dbReference>